<reference evidence="2 3" key="1">
    <citation type="submission" date="2010-12" db="EMBL/GenBank/DDBJ databases">
        <authorList>
            <person name="Muzny D."/>
            <person name="Qin X."/>
            <person name="Deng J."/>
            <person name="Jiang H."/>
            <person name="Liu Y."/>
            <person name="Qu J."/>
            <person name="Song X.-Z."/>
            <person name="Zhang L."/>
            <person name="Thornton R."/>
            <person name="Coyle M."/>
            <person name="Francisco L."/>
            <person name="Jackson L."/>
            <person name="Javaid M."/>
            <person name="Korchina V."/>
            <person name="Kovar C."/>
            <person name="Mata R."/>
            <person name="Mathew T."/>
            <person name="Ngo R."/>
            <person name="Nguyen L."/>
            <person name="Nguyen N."/>
            <person name="Okwuonu G."/>
            <person name="Ongeri F."/>
            <person name="Pham C."/>
            <person name="Simmons D."/>
            <person name="Wilczek-Boney K."/>
            <person name="Hale W."/>
            <person name="Jakkamsetti A."/>
            <person name="Pham P."/>
            <person name="Ruth R."/>
            <person name="San Lucas F."/>
            <person name="Warren J."/>
            <person name="Zhang J."/>
            <person name="Zhao Z."/>
            <person name="Zhou C."/>
            <person name="Zhu D."/>
            <person name="Lee S."/>
            <person name="Bess C."/>
            <person name="Blankenburg K."/>
            <person name="Forbes L."/>
            <person name="Fu Q."/>
            <person name="Gubbala S."/>
            <person name="Hirani K."/>
            <person name="Jayaseelan J.C."/>
            <person name="Lara F."/>
            <person name="Munidasa M."/>
            <person name="Palculict T."/>
            <person name="Patil S."/>
            <person name="Pu L.-L."/>
            <person name="Saada N."/>
            <person name="Tang L."/>
            <person name="Weissenberger G."/>
            <person name="Zhu Y."/>
            <person name="Hemphill L."/>
            <person name="Shang Y."/>
            <person name="Youmans B."/>
            <person name="Ayvaz T."/>
            <person name="Ross M."/>
            <person name="Santibanez J."/>
            <person name="Aqrawi P."/>
            <person name="Gross S."/>
            <person name="Joshi V."/>
            <person name="Fowler G."/>
            <person name="Nazareth L."/>
            <person name="Reid J."/>
            <person name="Worley K."/>
            <person name="Petrosino J."/>
            <person name="Highlander S."/>
            <person name="Gibbs R."/>
        </authorList>
    </citation>
    <scope>NUCLEOTIDE SEQUENCE [LARGE SCALE GENOMIC DNA]</scope>
    <source>
        <strain evidence="2 3">DSM 3986</strain>
    </source>
</reference>
<proteinExistence type="predicted"/>
<evidence type="ECO:0000256" key="1">
    <source>
        <dbReference type="SAM" id="Coils"/>
    </source>
</evidence>
<accession>E6LLS6</accession>
<organism evidence="2 3">
    <name type="scientific">Lachnoanaerobaculum saburreum DSM 3986</name>
    <dbReference type="NCBI Taxonomy" id="887325"/>
    <lineage>
        <taxon>Bacteria</taxon>
        <taxon>Bacillati</taxon>
        <taxon>Bacillota</taxon>
        <taxon>Clostridia</taxon>
        <taxon>Lachnospirales</taxon>
        <taxon>Lachnospiraceae</taxon>
        <taxon>Lachnoanaerobaculum</taxon>
    </lineage>
</organism>
<evidence type="ECO:0000313" key="2">
    <source>
        <dbReference type="EMBL" id="EFU77192.1"/>
    </source>
</evidence>
<dbReference type="HOGENOM" id="CLU_758321_0_0_9"/>
<sequence>MRKRFTGFNNGGNMLNINEPKINEVVQNIHEAMVRKSKRGGKSSEEIITESRIFSIICSDFDLGPAKVAGLMNSEYGYDMTSDEVIQIFRSRKMANPNERKELFKWADNVARLFKGAMLGKKEKFEKLESLRKEPALKSGKKHDSQDRIAAIMIYERYPEIDIFDDRNSLYLLGNTVAKYFFYDMVDAVRDVYFFNQDDDENKPEQSEKKNKLSYEQAIRRVEQLEGTLERTNTMLQDLQDEFEEQLEAGKIKELADFFAMLNSEKYGCILDELLVVRKGVDALRKSNYELPIEINGLLIMVKKLVQFVRDSHIEPMMKIDSIREVSATDIEFCNYEGSPFDSDKTKRVKVISPGWIYKDKDLQISRPKVKEVRS</sequence>
<gene>
    <name evidence="2" type="ORF">HMPREF0381_0911</name>
</gene>
<protein>
    <submittedName>
        <fullName evidence="2">Uncharacterized protein</fullName>
    </submittedName>
</protein>
<keyword evidence="1" id="KW-0175">Coiled coil</keyword>
<feature type="coiled-coil region" evidence="1">
    <location>
        <begin position="215"/>
        <end position="249"/>
    </location>
</feature>
<dbReference type="AlphaFoldDB" id="E6LLS6"/>
<name>E6LLS6_9FIRM</name>
<dbReference type="Proteomes" id="UP000003434">
    <property type="component" value="Unassembled WGS sequence"/>
</dbReference>
<dbReference type="EMBL" id="AEPW01000037">
    <property type="protein sequence ID" value="EFU77192.1"/>
    <property type="molecule type" value="Genomic_DNA"/>
</dbReference>
<comment type="caution">
    <text evidence="2">The sequence shown here is derived from an EMBL/GenBank/DDBJ whole genome shotgun (WGS) entry which is preliminary data.</text>
</comment>
<evidence type="ECO:0000313" key="3">
    <source>
        <dbReference type="Proteomes" id="UP000003434"/>
    </source>
</evidence>
<dbReference type="eggNOG" id="ENOG50339HN">
    <property type="taxonomic scope" value="Bacteria"/>
</dbReference>